<reference evidence="3" key="1">
    <citation type="submission" date="2022-07" db="EMBL/GenBank/DDBJ databases">
        <title>Genome Sequence of Physisporinus lineatus.</title>
        <authorList>
            <person name="Buettner E."/>
        </authorList>
    </citation>
    <scope>NUCLEOTIDE SEQUENCE</scope>
    <source>
        <strain evidence="3">VT162</strain>
    </source>
</reference>
<keyword evidence="2" id="KW-1133">Transmembrane helix</keyword>
<evidence type="ECO:0000313" key="4">
    <source>
        <dbReference type="Proteomes" id="UP001212997"/>
    </source>
</evidence>
<evidence type="ECO:0000313" key="3">
    <source>
        <dbReference type="EMBL" id="KAJ3490295.1"/>
    </source>
</evidence>
<feature type="compositionally biased region" description="Polar residues" evidence="1">
    <location>
        <begin position="1"/>
        <end position="15"/>
    </location>
</feature>
<keyword evidence="2" id="KW-0472">Membrane</keyword>
<evidence type="ECO:0000256" key="2">
    <source>
        <dbReference type="SAM" id="Phobius"/>
    </source>
</evidence>
<organism evidence="3 4">
    <name type="scientific">Meripilus lineatus</name>
    <dbReference type="NCBI Taxonomy" id="2056292"/>
    <lineage>
        <taxon>Eukaryota</taxon>
        <taxon>Fungi</taxon>
        <taxon>Dikarya</taxon>
        <taxon>Basidiomycota</taxon>
        <taxon>Agaricomycotina</taxon>
        <taxon>Agaricomycetes</taxon>
        <taxon>Polyporales</taxon>
        <taxon>Meripilaceae</taxon>
        <taxon>Meripilus</taxon>
    </lineage>
</organism>
<sequence>MTRSSFPQYSPCPQRSSKDFSRDDECNWGSLNLDFQYGGLCSRRIGRSGWIKYIHLDGGSYFYHPTSRIITEDDMENPEHLRSVEEIHEEFLGVLNADGILERLPKDITWIVVLDHFDVDQSTVSAVSYEAHSIINCAEGGPGGFLSCTSKTPNLNERTDIEYEIKTSNYWDCLETYPMHLKQTPKTICGDFLTSLSYNVTEASMDNQDTVFPFTDLQIQRLVQIYNDLAGSLNNLSTVLLYSSESIPPDAALTNPRVIPSLVWHIARTMRKIEGTRERQQEKNQTTFGFDYVPPVVELRPKTWYLRVAECILVVLLLGTYNLYWRRLQGVRQYQSVNLRRFHAILGQFLTEWSDSNLLSKPGLHCCAGYDRSTADCILDLFDLLNSERCIWAVSLVAPPNEDQRGHYRSTRASATVASSLDGTDTFWTLASLELPD</sequence>
<dbReference type="AlphaFoldDB" id="A0AAD5VAD0"/>
<feature type="transmembrane region" description="Helical" evidence="2">
    <location>
        <begin position="304"/>
        <end position="324"/>
    </location>
</feature>
<dbReference type="Proteomes" id="UP001212997">
    <property type="component" value="Unassembled WGS sequence"/>
</dbReference>
<accession>A0AAD5VAD0</accession>
<protein>
    <submittedName>
        <fullName evidence="3">Uncharacterized protein</fullName>
    </submittedName>
</protein>
<comment type="caution">
    <text evidence="3">The sequence shown here is derived from an EMBL/GenBank/DDBJ whole genome shotgun (WGS) entry which is preliminary data.</text>
</comment>
<proteinExistence type="predicted"/>
<evidence type="ECO:0000256" key="1">
    <source>
        <dbReference type="SAM" id="MobiDB-lite"/>
    </source>
</evidence>
<keyword evidence="2" id="KW-0812">Transmembrane</keyword>
<feature type="region of interest" description="Disordered" evidence="1">
    <location>
        <begin position="1"/>
        <end position="21"/>
    </location>
</feature>
<dbReference type="EMBL" id="JANAWD010000030">
    <property type="protein sequence ID" value="KAJ3490295.1"/>
    <property type="molecule type" value="Genomic_DNA"/>
</dbReference>
<name>A0AAD5VAD0_9APHY</name>
<gene>
    <name evidence="3" type="ORF">NLI96_g1516</name>
</gene>
<keyword evidence="4" id="KW-1185">Reference proteome</keyword>